<dbReference type="AlphaFoldDB" id="A0A2G5SN48"/>
<comment type="caution">
    <text evidence="1">The sequence shown here is derived from an EMBL/GenBank/DDBJ whole genome shotgun (WGS) entry which is preliminary data.</text>
</comment>
<reference evidence="2" key="1">
    <citation type="submission" date="2017-10" db="EMBL/GenBank/DDBJ databases">
        <title>Rapid genome shrinkage in a self-fertile nematode reveals novel sperm competition proteins.</title>
        <authorList>
            <person name="Yin D."/>
            <person name="Schwarz E.M."/>
            <person name="Thomas C.G."/>
            <person name="Felde R.L."/>
            <person name="Korf I.F."/>
            <person name="Cutter A.D."/>
            <person name="Schartner C.M."/>
            <person name="Ralston E.J."/>
            <person name="Meyer B.J."/>
            <person name="Haag E.S."/>
        </authorList>
    </citation>
    <scope>NUCLEOTIDE SEQUENCE [LARGE SCALE GENOMIC DNA]</scope>
    <source>
        <strain evidence="2">JU1422</strain>
    </source>
</reference>
<gene>
    <name evidence="1" type="primary">Cnig_chr_X.g22961</name>
    <name evidence="1" type="ORF">B9Z55_022961</name>
</gene>
<sequence length="114" mass="13103">MKNVRLYRSTILQIGFAEESSSYIGKMVGKKAKDKSVRFEAEFKQGLDAVPDLSVMNTTSFKLLQEIVASYRRSDLFEKKNKMEFFCHRALFCNNKISFVDACHCNNFYGFASS</sequence>
<protein>
    <submittedName>
        <fullName evidence="1">Uncharacterized protein</fullName>
    </submittedName>
</protein>
<dbReference type="Proteomes" id="UP000230233">
    <property type="component" value="Chromosome X"/>
</dbReference>
<evidence type="ECO:0000313" key="1">
    <source>
        <dbReference type="EMBL" id="PIC16313.1"/>
    </source>
</evidence>
<evidence type="ECO:0000313" key="2">
    <source>
        <dbReference type="Proteomes" id="UP000230233"/>
    </source>
</evidence>
<name>A0A2G5SN48_9PELO</name>
<proteinExistence type="predicted"/>
<dbReference type="EMBL" id="PDUG01000006">
    <property type="protein sequence ID" value="PIC16313.1"/>
    <property type="molecule type" value="Genomic_DNA"/>
</dbReference>
<keyword evidence="2" id="KW-1185">Reference proteome</keyword>
<accession>A0A2G5SN48</accession>
<organism evidence="1 2">
    <name type="scientific">Caenorhabditis nigoni</name>
    <dbReference type="NCBI Taxonomy" id="1611254"/>
    <lineage>
        <taxon>Eukaryota</taxon>
        <taxon>Metazoa</taxon>
        <taxon>Ecdysozoa</taxon>
        <taxon>Nematoda</taxon>
        <taxon>Chromadorea</taxon>
        <taxon>Rhabditida</taxon>
        <taxon>Rhabditina</taxon>
        <taxon>Rhabditomorpha</taxon>
        <taxon>Rhabditoidea</taxon>
        <taxon>Rhabditidae</taxon>
        <taxon>Peloderinae</taxon>
        <taxon>Caenorhabditis</taxon>
    </lineage>
</organism>